<dbReference type="Proteomes" id="UP000518752">
    <property type="component" value="Unassembled WGS sequence"/>
</dbReference>
<keyword evidence="2" id="KW-1185">Reference proteome</keyword>
<organism evidence="1 2">
    <name type="scientific">Collybiopsis confluens</name>
    <dbReference type="NCBI Taxonomy" id="2823264"/>
    <lineage>
        <taxon>Eukaryota</taxon>
        <taxon>Fungi</taxon>
        <taxon>Dikarya</taxon>
        <taxon>Basidiomycota</taxon>
        <taxon>Agaricomycotina</taxon>
        <taxon>Agaricomycetes</taxon>
        <taxon>Agaricomycetidae</taxon>
        <taxon>Agaricales</taxon>
        <taxon>Marasmiineae</taxon>
        <taxon>Omphalotaceae</taxon>
        <taxon>Collybiopsis</taxon>
    </lineage>
</organism>
<sequence>MRFMPPTPRALLRPLKSILPRYALSPTFYSYVTIPWLFPHLLALVSNPIITNPSLSSLSTSPHPSHSLKSNIRDAFWVDAQDGWVLLGAEHDEELDGCLTSGAWFGCRWLAGWLKRTV</sequence>
<evidence type="ECO:0000313" key="2">
    <source>
        <dbReference type="Proteomes" id="UP000518752"/>
    </source>
</evidence>
<proteinExistence type="predicted"/>
<reference evidence="1 2" key="1">
    <citation type="journal article" date="2020" name="ISME J.">
        <title>Uncovering the hidden diversity of litter-decomposition mechanisms in mushroom-forming fungi.</title>
        <authorList>
            <person name="Floudas D."/>
            <person name="Bentzer J."/>
            <person name="Ahren D."/>
            <person name="Johansson T."/>
            <person name="Persson P."/>
            <person name="Tunlid A."/>
        </authorList>
    </citation>
    <scope>NUCLEOTIDE SEQUENCE [LARGE SCALE GENOMIC DNA]</scope>
    <source>
        <strain evidence="1 2">CBS 406.79</strain>
    </source>
</reference>
<name>A0A8H5GDY2_9AGAR</name>
<accession>A0A8H5GDY2</accession>
<comment type="caution">
    <text evidence="1">The sequence shown here is derived from an EMBL/GenBank/DDBJ whole genome shotgun (WGS) entry which is preliminary data.</text>
</comment>
<gene>
    <name evidence="1" type="ORF">D9757_013367</name>
</gene>
<dbReference type="AlphaFoldDB" id="A0A8H5GDY2"/>
<protein>
    <submittedName>
        <fullName evidence="1">Uncharacterized protein</fullName>
    </submittedName>
</protein>
<dbReference type="EMBL" id="JAACJN010000192">
    <property type="protein sequence ID" value="KAF5363015.1"/>
    <property type="molecule type" value="Genomic_DNA"/>
</dbReference>
<evidence type="ECO:0000313" key="1">
    <source>
        <dbReference type="EMBL" id="KAF5363015.1"/>
    </source>
</evidence>